<reference evidence="2" key="1">
    <citation type="submission" date="2020-04" db="EMBL/GenBank/DDBJ databases">
        <title>Analysis of mating type loci in Filobasidium floriforme.</title>
        <authorList>
            <person name="Nowrousian M."/>
        </authorList>
    </citation>
    <scope>NUCLEOTIDE SEQUENCE</scope>
    <source>
        <strain evidence="2">CBS 6242</strain>
    </source>
</reference>
<feature type="compositionally biased region" description="Polar residues" evidence="1">
    <location>
        <begin position="1"/>
        <end position="30"/>
    </location>
</feature>
<protein>
    <submittedName>
        <fullName evidence="2">Uncharacterized protein</fullName>
    </submittedName>
</protein>
<dbReference type="EMBL" id="JABELV010000126">
    <property type="protein sequence ID" value="KAG7530166.1"/>
    <property type="molecule type" value="Genomic_DNA"/>
</dbReference>
<feature type="region of interest" description="Disordered" evidence="1">
    <location>
        <begin position="1"/>
        <end position="43"/>
    </location>
</feature>
<sequence>MTSTLSVPQLATLETETRSLSPGTTTNPSLNKPDFTASIGPDGSVTDASTLVDRALSSKRGEMIQVSPTTSGIPREMREDLYKAKEISWNGKPVTREVVERMIEDDPEYKWEKQVSAGQKFHENLKDLGEGFLRLTFGVVGGYALWRSYKRNQRENAPVLFGNFAVCGSSWTPLYRYDADLAWLMRNRFSLASSRFIML</sequence>
<keyword evidence="3" id="KW-1185">Reference proteome</keyword>
<name>A0A8K0JHA1_9TREE</name>
<proteinExistence type="predicted"/>
<evidence type="ECO:0000256" key="1">
    <source>
        <dbReference type="SAM" id="MobiDB-lite"/>
    </source>
</evidence>
<evidence type="ECO:0000313" key="3">
    <source>
        <dbReference type="Proteomes" id="UP000812966"/>
    </source>
</evidence>
<comment type="caution">
    <text evidence="2">The sequence shown here is derived from an EMBL/GenBank/DDBJ whole genome shotgun (WGS) entry which is preliminary data.</text>
</comment>
<dbReference type="Proteomes" id="UP000812966">
    <property type="component" value="Unassembled WGS sequence"/>
</dbReference>
<evidence type="ECO:0000313" key="2">
    <source>
        <dbReference type="EMBL" id="KAG7530166.1"/>
    </source>
</evidence>
<gene>
    <name evidence="2" type="ORF">FFLO_05214</name>
</gene>
<dbReference type="AlphaFoldDB" id="A0A8K0JHA1"/>
<organism evidence="2 3">
    <name type="scientific">Filobasidium floriforme</name>
    <dbReference type="NCBI Taxonomy" id="5210"/>
    <lineage>
        <taxon>Eukaryota</taxon>
        <taxon>Fungi</taxon>
        <taxon>Dikarya</taxon>
        <taxon>Basidiomycota</taxon>
        <taxon>Agaricomycotina</taxon>
        <taxon>Tremellomycetes</taxon>
        <taxon>Filobasidiales</taxon>
        <taxon>Filobasidiaceae</taxon>
        <taxon>Filobasidium</taxon>
    </lineage>
</organism>
<accession>A0A8K0JHA1</accession>